<dbReference type="Proteomes" id="UP001152795">
    <property type="component" value="Unassembled WGS sequence"/>
</dbReference>
<dbReference type="OrthoDB" id="418142at2759"/>
<evidence type="ECO:0000313" key="3">
    <source>
        <dbReference type="Proteomes" id="UP001152795"/>
    </source>
</evidence>
<reference evidence="2" key="1">
    <citation type="submission" date="2020-04" db="EMBL/GenBank/DDBJ databases">
        <authorList>
            <person name="Alioto T."/>
            <person name="Alioto T."/>
            <person name="Gomez Garrido J."/>
        </authorList>
    </citation>
    <scope>NUCLEOTIDE SEQUENCE</scope>
    <source>
        <strain evidence="2">A484AB</strain>
    </source>
</reference>
<dbReference type="PANTHER" id="PTHR13225">
    <property type="entry name" value="MISEXPRESSION SUPPRESSOR OF RAS 6"/>
    <property type="match status" value="1"/>
</dbReference>
<dbReference type="PANTHER" id="PTHR13225:SF3">
    <property type="entry name" value="UPF0489 PROTEIN C5ORF22"/>
    <property type="match status" value="1"/>
</dbReference>
<feature type="non-terminal residue" evidence="2">
    <location>
        <position position="304"/>
    </location>
</feature>
<dbReference type="InterPro" id="IPR024131">
    <property type="entry name" value="UPF0489"/>
</dbReference>
<comment type="caution">
    <text evidence="2">The sequence shown here is derived from an EMBL/GenBank/DDBJ whole genome shotgun (WGS) entry which is preliminary data.</text>
</comment>
<dbReference type="EMBL" id="CACRXK020000200">
    <property type="protein sequence ID" value="CAB3979467.1"/>
    <property type="molecule type" value="Genomic_DNA"/>
</dbReference>
<accession>A0A7D9HCP7</accession>
<dbReference type="Pfam" id="PF12640">
    <property type="entry name" value="UPF0489"/>
    <property type="match status" value="1"/>
</dbReference>
<proteinExistence type="inferred from homology"/>
<sequence length="304" mass="35580">MAGVRGVESASKVGNSAKKCKIELRLYKKIPVWICEYHQEVLPYIYRAIGSKYLPFSGITLLHFDSHPDLMAPLDMKAESVYNKDILFDVVSIADWILPAVYVGHIKKVIWIKPPWSEQISDKILCFNVGSHKIERTIRVSCSEKYFCEDGLYVPQEELENCRELTVVIALNIAKEPYILDIDMDFFSTLNPFKTMFSKKEFEVLKRFYEFPQVDSHEEPFIVFPRVVETLVETPKFDILRFNCFYQFWHRIRSTTGSFYQVLSKYFPKFDVTKLGNRDLASTEKYLYFVLHTYSSRSGIVLFV</sequence>
<comment type="similarity">
    <text evidence="1">Belongs to the UPF0489 family.</text>
</comment>
<gene>
    <name evidence="2" type="ORF">PACLA_8A028991</name>
</gene>
<evidence type="ECO:0000313" key="2">
    <source>
        <dbReference type="EMBL" id="CAB3979467.1"/>
    </source>
</evidence>
<organism evidence="2 3">
    <name type="scientific">Paramuricea clavata</name>
    <name type="common">Red gorgonian</name>
    <name type="synonym">Violescent sea-whip</name>
    <dbReference type="NCBI Taxonomy" id="317549"/>
    <lineage>
        <taxon>Eukaryota</taxon>
        <taxon>Metazoa</taxon>
        <taxon>Cnidaria</taxon>
        <taxon>Anthozoa</taxon>
        <taxon>Octocorallia</taxon>
        <taxon>Malacalcyonacea</taxon>
        <taxon>Plexauridae</taxon>
        <taxon>Paramuricea</taxon>
    </lineage>
</organism>
<keyword evidence="3" id="KW-1185">Reference proteome</keyword>
<dbReference type="AlphaFoldDB" id="A0A7D9HCP7"/>
<evidence type="ECO:0000256" key="1">
    <source>
        <dbReference type="ARBA" id="ARBA00007099"/>
    </source>
</evidence>
<protein>
    <submittedName>
        <fullName evidence="2">Uncharacterized protein</fullName>
    </submittedName>
</protein>
<name>A0A7D9HCP7_PARCT</name>